<name>A0A7U9TI21_9MOLU</name>
<dbReference type="CDD" id="cd00093">
    <property type="entry name" value="HTH_XRE"/>
    <property type="match status" value="1"/>
</dbReference>
<dbReference type="Proteomes" id="UP000620133">
    <property type="component" value="Chromosome"/>
</dbReference>
<dbReference type="Pfam" id="PF12844">
    <property type="entry name" value="HTH_19"/>
    <property type="match status" value="1"/>
</dbReference>
<evidence type="ECO:0000313" key="2">
    <source>
        <dbReference type="Proteomes" id="UP000620133"/>
    </source>
</evidence>
<dbReference type="GO" id="GO:0003677">
    <property type="term" value="F:DNA binding"/>
    <property type="evidence" value="ECO:0007669"/>
    <property type="project" value="InterPro"/>
</dbReference>
<protein>
    <submittedName>
        <fullName evidence="1">Uncharacterized protein</fullName>
    </submittedName>
</protein>
<dbReference type="PROSITE" id="PS50943">
    <property type="entry name" value="HTH_CROC1"/>
    <property type="match status" value="1"/>
</dbReference>
<dbReference type="RefSeq" id="WP_176239604.1">
    <property type="nucleotide sequence ID" value="NZ_AP024412.1"/>
</dbReference>
<dbReference type="SUPFAM" id="SSF47413">
    <property type="entry name" value="lambda repressor-like DNA-binding domains"/>
    <property type="match status" value="1"/>
</dbReference>
<dbReference type="InterPro" id="IPR001387">
    <property type="entry name" value="Cro/C1-type_HTH"/>
</dbReference>
<accession>A0A7U9TI21</accession>
<keyword evidence="2" id="KW-1185">Reference proteome</keyword>
<dbReference type="EMBL" id="AP024412">
    <property type="protein sequence ID" value="BCR36141.1"/>
    <property type="molecule type" value="Genomic_DNA"/>
</dbReference>
<dbReference type="AlphaFoldDB" id="A0A7U9TI21"/>
<evidence type="ECO:0000313" key="1">
    <source>
        <dbReference type="EMBL" id="BCR36141.1"/>
    </source>
</evidence>
<sequence>MDKGKIKAFHYSSMQRKYLYNFRKKNQYTMLQVSEMIEMSRNYYEMIENGRKGQRLSLKTAYKFATLLSIDLQDLYNLEEKYLEDQLND</sequence>
<organism evidence="1 2">
    <name type="scientific">Mariniplasma anaerobium</name>
    <dbReference type="NCBI Taxonomy" id="2735436"/>
    <lineage>
        <taxon>Bacteria</taxon>
        <taxon>Bacillati</taxon>
        <taxon>Mycoplasmatota</taxon>
        <taxon>Mollicutes</taxon>
        <taxon>Acholeplasmatales</taxon>
        <taxon>Acholeplasmataceae</taxon>
        <taxon>Mariniplasma</taxon>
    </lineage>
</organism>
<reference evidence="1" key="1">
    <citation type="submission" date="2021-01" db="EMBL/GenBank/DDBJ databases">
        <title>Draft genome sequence of Acholeplasmataceae bacterium strain Mahy22.</title>
        <authorList>
            <person name="Watanabe M."/>
            <person name="Kojima H."/>
            <person name="Fukui M."/>
        </authorList>
    </citation>
    <scope>NUCLEOTIDE SEQUENCE</scope>
    <source>
        <strain evidence="1">Mahy22</strain>
    </source>
</reference>
<dbReference type="SMART" id="SM00530">
    <property type="entry name" value="HTH_XRE"/>
    <property type="match status" value="1"/>
</dbReference>
<dbReference type="Gene3D" id="1.10.260.40">
    <property type="entry name" value="lambda repressor-like DNA-binding domains"/>
    <property type="match status" value="1"/>
</dbReference>
<gene>
    <name evidence="1" type="ORF">MPAN_010340</name>
</gene>
<dbReference type="InterPro" id="IPR010982">
    <property type="entry name" value="Lambda_DNA-bd_dom_sf"/>
</dbReference>
<dbReference type="KEGG" id="manr:MPAN_010340"/>
<proteinExistence type="predicted"/>